<evidence type="ECO:0000313" key="2">
    <source>
        <dbReference type="EMBL" id="SHI87236.1"/>
    </source>
</evidence>
<dbReference type="STRING" id="1121298.SAMN05444401_1644"/>
<accession>A0A1M6EP84</accession>
<keyword evidence="3" id="KW-1185">Reference proteome</keyword>
<reference evidence="2 3" key="1">
    <citation type="submission" date="2016-11" db="EMBL/GenBank/DDBJ databases">
        <authorList>
            <person name="Jaros S."/>
            <person name="Januszkiewicz K."/>
            <person name="Wedrychowicz H."/>
        </authorList>
    </citation>
    <scope>NUCLEOTIDE SEQUENCE [LARGE SCALE GENOMIC DNA]</scope>
    <source>
        <strain evidence="2 3">DSM 21864</strain>
    </source>
</reference>
<organism evidence="2 3">
    <name type="scientific">Clostridium amylolyticum</name>
    <dbReference type="NCBI Taxonomy" id="1121298"/>
    <lineage>
        <taxon>Bacteria</taxon>
        <taxon>Bacillati</taxon>
        <taxon>Bacillota</taxon>
        <taxon>Clostridia</taxon>
        <taxon>Eubacteriales</taxon>
        <taxon>Clostridiaceae</taxon>
        <taxon>Clostridium</taxon>
    </lineage>
</organism>
<dbReference type="Pfam" id="PF14213">
    <property type="entry name" value="DUF4325"/>
    <property type="match status" value="1"/>
</dbReference>
<protein>
    <recommendedName>
        <fullName evidence="1">DUF4325 domain-containing protein</fullName>
    </recommendedName>
</protein>
<dbReference type="InterPro" id="IPR025474">
    <property type="entry name" value="DUF4325"/>
</dbReference>
<gene>
    <name evidence="2" type="ORF">SAMN05444401_1644</name>
</gene>
<name>A0A1M6EP84_9CLOT</name>
<dbReference type="Proteomes" id="UP000184080">
    <property type="component" value="Unassembled WGS sequence"/>
</dbReference>
<evidence type="ECO:0000313" key="3">
    <source>
        <dbReference type="Proteomes" id="UP000184080"/>
    </source>
</evidence>
<dbReference type="EMBL" id="FQZO01000002">
    <property type="protein sequence ID" value="SHI87236.1"/>
    <property type="molecule type" value="Genomic_DNA"/>
</dbReference>
<evidence type="ECO:0000259" key="1">
    <source>
        <dbReference type="Pfam" id="PF14213"/>
    </source>
</evidence>
<feature type="domain" description="DUF4325" evidence="1">
    <location>
        <begin position="18"/>
        <end position="78"/>
    </location>
</feature>
<proteinExistence type="predicted"/>
<dbReference type="RefSeq" id="WP_242948925.1">
    <property type="nucleotide sequence ID" value="NZ_FQZO01000002.1"/>
</dbReference>
<sequence length="91" mass="10485">MLDIKVKDFLGKEFAVEDAILLRGYIYDNIGEKIVLDFSDIEKVPSTFFYCLFSELMSNQGRDYVFSHVNVKNLSNSNDYNRVVLGTTFVN</sequence>
<dbReference type="AlphaFoldDB" id="A0A1M6EP84"/>